<feature type="region of interest" description="Disordered" evidence="1">
    <location>
        <begin position="63"/>
        <end position="82"/>
    </location>
</feature>
<dbReference type="Proteomes" id="UP000887013">
    <property type="component" value="Unassembled WGS sequence"/>
</dbReference>
<organism evidence="2 3">
    <name type="scientific">Nephila pilipes</name>
    <name type="common">Giant wood spider</name>
    <name type="synonym">Nephila maculata</name>
    <dbReference type="NCBI Taxonomy" id="299642"/>
    <lineage>
        <taxon>Eukaryota</taxon>
        <taxon>Metazoa</taxon>
        <taxon>Ecdysozoa</taxon>
        <taxon>Arthropoda</taxon>
        <taxon>Chelicerata</taxon>
        <taxon>Arachnida</taxon>
        <taxon>Araneae</taxon>
        <taxon>Araneomorphae</taxon>
        <taxon>Entelegynae</taxon>
        <taxon>Araneoidea</taxon>
        <taxon>Nephilidae</taxon>
        <taxon>Nephila</taxon>
    </lineage>
</organism>
<gene>
    <name evidence="2" type="ORF">NPIL_195071</name>
</gene>
<dbReference type="EMBL" id="BMAW01030389">
    <property type="protein sequence ID" value="GFU16198.1"/>
    <property type="molecule type" value="Genomic_DNA"/>
</dbReference>
<evidence type="ECO:0000256" key="1">
    <source>
        <dbReference type="SAM" id="MobiDB-lite"/>
    </source>
</evidence>
<protein>
    <submittedName>
        <fullName evidence="2">Uncharacterized protein</fullName>
    </submittedName>
</protein>
<keyword evidence="3" id="KW-1185">Reference proteome</keyword>
<proteinExistence type="predicted"/>
<reference evidence="2" key="1">
    <citation type="submission" date="2020-08" db="EMBL/GenBank/DDBJ databases">
        <title>Multicomponent nature underlies the extraordinary mechanical properties of spider dragline silk.</title>
        <authorList>
            <person name="Kono N."/>
            <person name="Nakamura H."/>
            <person name="Mori M."/>
            <person name="Yoshida Y."/>
            <person name="Ohtoshi R."/>
            <person name="Malay A.D."/>
            <person name="Moran D.A.P."/>
            <person name="Tomita M."/>
            <person name="Numata K."/>
            <person name="Arakawa K."/>
        </authorList>
    </citation>
    <scope>NUCLEOTIDE SEQUENCE</scope>
</reference>
<comment type="caution">
    <text evidence="2">The sequence shown here is derived from an EMBL/GenBank/DDBJ whole genome shotgun (WGS) entry which is preliminary data.</text>
</comment>
<sequence>MTGPYFAYGLEIEAGVSEETDLSPIVDKEVRKTSYLTMNYCPDETLHRTEIKINIILKEETPVSQRSPGENPVSIFCRKRKH</sequence>
<evidence type="ECO:0000313" key="3">
    <source>
        <dbReference type="Proteomes" id="UP000887013"/>
    </source>
</evidence>
<dbReference type="OrthoDB" id="3863715at2759"/>
<evidence type="ECO:0000313" key="2">
    <source>
        <dbReference type="EMBL" id="GFU16198.1"/>
    </source>
</evidence>
<accession>A0A8X6UGV4</accession>
<name>A0A8X6UGV4_NEPPI</name>
<dbReference type="AlphaFoldDB" id="A0A8X6UGV4"/>